<evidence type="ECO:0000313" key="2">
    <source>
        <dbReference type="Proteomes" id="UP000027647"/>
    </source>
</evidence>
<evidence type="ECO:0000313" key="1">
    <source>
        <dbReference type="EMBL" id="KEO89189.1"/>
    </source>
</evidence>
<accession>A0A074M733</accession>
<evidence type="ECO:0008006" key="3">
    <source>
        <dbReference type="Google" id="ProtNLM"/>
    </source>
</evidence>
<gene>
    <name evidence="1" type="ORF">EH31_14240</name>
</gene>
<dbReference type="OrthoDB" id="8853368at2"/>
<dbReference type="eggNOG" id="ENOG5033GS5">
    <property type="taxonomic scope" value="Bacteria"/>
</dbReference>
<dbReference type="RefSeq" id="WP_034961069.1">
    <property type="nucleotide sequence ID" value="NZ_JMIW01000006.1"/>
</dbReference>
<sequence>MRIALPHKLGREEVRRRMHAHAHEIGSYFPPGMASVETDWPHEDRMDLYITAAGQQIEGGIDISDDTVVIDLDLPAILGFLGGTLERAVRKHGGKLLEKK</sequence>
<comment type="caution">
    <text evidence="1">The sequence shown here is derived from an EMBL/GenBank/DDBJ whole genome shotgun (WGS) entry which is preliminary data.</text>
</comment>
<keyword evidence="2" id="KW-1185">Reference proteome</keyword>
<dbReference type="Pfam" id="PF09650">
    <property type="entry name" value="PHA_gran_rgn"/>
    <property type="match status" value="1"/>
</dbReference>
<dbReference type="Proteomes" id="UP000027647">
    <property type="component" value="Unassembled WGS sequence"/>
</dbReference>
<dbReference type="EMBL" id="JMIW01000006">
    <property type="protein sequence ID" value="KEO89189.1"/>
    <property type="molecule type" value="Genomic_DNA"/>
</dbReference>
<name>A0A074M733_ERYLO</name>
<organism evidence="1 2">
    <name type="scientific">Erythrobacter longus</name>
    <dbReference type="NCBI Taxonomy" id="1044"/>
    <lineage>
        <taxon>Bacteria</taxon>
        <taxon>Pseudomonadati</taxon>
        <taxon>Pseudomonadota</taxon>
        <taxon>Alphaproteobacteria</taxon>
        <taxon>Sphingomonadales</taxon>
        <taxon>Erythrobacteraceae</taxon>
        <taxon>Erythrobacter/Porphyrobacter group</taxon>
        <taxon>Erythrobacter</taxon>
    </lineage>
</organism>
<reference evidence="1 2" key="1">
    <citation type="submission" date="2014-04" db="EMBL/GenBank/DDBJ databases">
        <title>A comprehensive comparison of genomes of Erythrobacter spp. strains.</title>
        <authorList>
            <person name="Zheng Q."/>
        </authorList>
    </citation>
    <scope>NUCLEOTIDE SEQUENCE [LARGE SCALE GENOMIC DNA]</scope>
    <source>
        <strain evidence="1 2">DSM 6997</strain>
    </source>
</reference>
<proteinExistence type="predicted"/>
<dbReference type="STRING" id="1044.EH31_14240"/>
<dbReference type="InterPro" id="IPR013433">
    <property type="entry name" value="PHA_gran_rgn"/>
</dbReference>
<protein>
    <recommendedName>
        <fullName evidence="3">Polyhydroxyalkanoic acid system protein</fullName>
    </recommendedName>
</protein>
<dbReference type="AlphaFoldDB" id="A0A074M733"/>